<dbReference type="InterPro" id="IPR007159">
    <property type="entry name" value="SpoVT-AbrB_dom"/>
</dbReference>
<dbReference type="PROSITE" id="PS51740">
    <property type="entry name" value="SPOVT_ABRB"/>
    <property type="match status" value="1"/>
</dbReference>
<dbReference type="Gene3D" id="2.10.260.10">
    <property type="match status" value="1"/>
</dbReference>
<comment type="caution">
    <text evidence="3">The sequence shown here is derived from an EMBL/GenBank/DDBJ whole genome shotgun (WGS) entry which is preliminary data.</text>
</comment>
<evidence type="ECO:0000259" key="2">
    <source>
        <dbReference type="PROSITE" id="PS51740"/>
    </source>
</evidence>
<dbReference type="SMART" id="SM00966">
    <property type="entry name" value="SpoVT_AbrB"/>
    <property type="match status" value="1"/>
</dbReference>
<proteinExistence type="predicted"/>
<dbReference type="Proteomes" id="UP001238450">
    <property type="component" value="Unassembled WGS sequence"/>
</dbReference>
<dbReference type="InterPro" id="IPR037914">
    <property type="entry name" value="SpoVT-AbrB_sf"/>
</dbReference>
<dbReference type="AlphaFoldDB" id="A0AAJ1TBN9"/>
<reference evidence="3 4" key="1">
    <citation type="submission" date="2023-07" db="EMBL/GenBank/DDBJ databases">
        <title>Genomic Encyclopedia of Type Strains, Phase IV (KMG-IV): sequencing the most valuable type-strain genomes for metagenomic binning, comparative biology and taxonomic classification.</title>
        <authorList>
            <person name="Goeker M."/>
        </authorList>
    </citation>
    <scope>NUCLEOTIDE SEQUENCE [LARGE SCALE GENOMIC DNA]</scope>
    <source>
        <strain evidence="3 4">DSM 46876</strain>
    </source>
</reference>
<dbReference type="PANTHER" id="PTHR40516">
    <property type="entry name" value="ANTITOXIN CHPS-RELATED"/>
    <property type="match status" value="1"/>
</dbReference>
<keyword evidence="1" id="KW-0238">DNA-binding</keyword>
<keyword evidence="4" id="KW-1185">Reference proteome</keyword>
<gene>
    <name evidence="3" type="ORF">J2Z48_000038</name>
</gene>
<name>A0AAJ1TBN9_9BACL</name>
<protein>
    <submittedName>
        <fullName evidence="3">Antitoxin MazE</fullName>
    </submittedName>
</protein>
<evidence type="ECO:0000313" key="4">
    <source>
        <dbReference type="Proteomes" id="UP001238450"/>
    </source>
</evidence>
<evidence type="ECO:0000313" key="3">
    <source>
        <dbReference type="EMBL" id="MDQ0415880.1"/>
    </source>
</evidence>
<dbReference type="PANTHER" id="PTHR40516:SF1">
    <property type="entry name" value="ANTITOXIN CHPS-RELATED"/>
    <property type="match status" value="1"/>
</dbReference>
<dbReference type="GO" id="GO:0097351">
    <property type="term" value="F:toxin sequestering activity"/>
    <property type="evidence" value="ECO:0007669"/>
    <property type="project" value="InterPro"/>
</dbReference>
<dbReference type="EMBL" id="JAUSUV010000001">
    <property type="protein sequence ID" value="MDQ0415880.1"/>
    <property type="molecule type" value="Genomic_DNA"/>
</dbReference>
<evidence type="ECO:0000256" key="1">
    <source>
        <dbReference type="PROSITE-ProRule" id="PRU01076"/>
    </source>
</evidence>
<dbReference type="GO" id="GO:0003677">
    <property type="term" value="F:DNA binding"/>
    <property type="evidence" value="ECO:0007669"/>
    <property type="project" value="UniProtKB-UniRule"/>
</dbReference>
<feature type="domain" description="SpoVT-AbrB" evidence="2">
    <location>
        <begin position="14"/>
        <end position="59"/>
    </location>
</feature>
<sequence length="90" mass="9910">MKSKASKGGISVTTLVSKWGNSLAIRIPNHVAEMLSIENGSEMEMVVEGQEIKLIPMKQRPTLEELLAKVTPENRHHEVDFGEAEGAELL</sequence>
<dbReference type="SUPFAM" id="SSF89447">
    <property type="entry name" value="AbrB/MazE/MraZ-like"/>
    <property type="match status" value="1"/>
</dbReference>
<dbReference type="RefSeq" id="WP_307249828.1">
    <property type="nucleotide sequence ID" value="NZ_JAUSUV010000001.1"/>
</dbReference>
<organism evidence="3 4">
    <name type="scientific">Croceifilum oryzae</name>
    <dbReference type="NCBI Taxonomy" id="1553429"/>
    <lineage>
        <taxon>Bacteria</taxon>
        <taxon>Bacillati</taxon>
        <taxon>Bacillota</taxon>
        <taxon>Bacilli</taxon>
        <taxon>Bacillales</taxon>
        <taxon>Thermoactinomycetaceae</taxon>
        <taxon>Croceifilum</taxon>
    </lineage>
</organism>
<dbReference type="Pfam" id="PF04014">
    <property type="entry name" value="MazE_antitoxin"/>
    <property type="match status" value="1"/>
</dbReference>
<dbReference type="InterPro" id="IPR039052">
    <property type="entry name" value="Antitox_PemI-like"/>
</dbReference>
<accession>A0AAJ1TBN9</accession>